<evidence type="ECO:0000313" key="2">
    <source>
        <dbReference type="EMBL" id="JAG25773.1"/>
    </source>
</evidence>
<dbReference type="AlphaFoldDB" id="A0A0A9Y3T1"/>
<dbReference type="InterPro" id="IPR026506">
    <property type="entry name" value="GDPGP"/>
</dbReference>
<dbReference type="SUPFAM" id="SSF54197">
    <property type="entry name" value="HIT-like"/>
    <property type="match status" value="1"/>
</dbReference>
<sequence length="337" mass="38951">MESLLQENFVFDVDWENFTESSFDIEYDRIWRQKMKDGLFRYALDIDDARTIVGERTTYFVQLNVNRAVKKREPQVMEDIRQPFDEGKFNFTQISDDEIMFRCKDDGSENLIVINVSPLEHGHTLLLPQVNEKRPQVLTEKGLTFAIKVILSSSRPSLRAGFNGLLAFATVNHLHFHAYHLDRMMPLEKHRVTHLAGRCFVLDTHPSKGFAFQIKTVGDIKPVVKDVVRVAELFLDHQLAHNLYVTRGLSFDRKDVNTSKRDCLRVYLWARTPSYGLKDLTAFSPALCELFGHFLIKDPQSFAIIDENYLESSLIGLTDQMYKKALPLVKSLFADKE</sequence>
<reference evidence="2" key="2">
    <citation type="submission" date="2014-07" db="EMBL/GenBank/DDBJ databases">
        <authorList>
            <person name="Hull J."/>
        </authorList>
    </citation>
    <scope>NUCLEOTIDE SEQUENCE</scope>
</reference>
<dbReference type="GO" id="GO:0006006">
    <property type="term" value="P:glucose metabolic process"/>
    <property type="evidence" value="ECO:0007669"/>
    <property type="project" value="TreeGrafter"/>
</dbReference>
<dbReference type="GO" id="GO:0016787">
    <property type="term" value="F:hydrolase activity"/>
    <property type="evidence" value="ECO:0007669"/>
    <property type="project" value="UniProtKB-KW"/>
</dbReference>
<dbReference type="PANTHER" id="PTHR20884:SF8">
    <property type="entry name" value="GDP-D-GLUCOSE PHOSPHORYLASE 1"/>
    <property type="match status" value="1"/>
</dbReference>
<feature type="domain" description="GDPGP1-like N-terminal" evidence="1">
    <location>
        <begin position="28"/>
        <end position="179"/>
    </location>
</feature>
<dbReference type="EMBL" id="GBRD01010838">
    <property type="protein sequence ID" value="JAG54986.1"/>
    <property type="molecule type" value="Transcribed_RNA"/>
</dbReference>
<protein>
    <recommendedName>
        <fullName evidence="1">GDPGP1-like N-terminal domain-containing protein</fullName>
    </recommendedName>
</protein>
<dbReference type="GO" id="GO:0005737">
    <property type="term" value="C:cytoplasm"/>
    <property type="evidence" value="ECO:0007669"/>
    <property type="project" value="UniProtKB-SubCell"/>
</dbReference>
<dbReference type="InterPro" id="IPR058866">
    <property type="entry name" value="GDPGP1_N"/>
</dbReference>
<proteinExistence type="predicted"/>
<dbReference type="EMBL" id="GBRD01010837">
    <property type="protein sequence ID" value="JAG54987.1"/>
    <property type="molecule type" value="Transcribed_RNA"/>
</dbReference>
<gene>
    <name evidence="2" type="ORF">CM83_84604</name>
    <name evidence="3" type="ORF">CM83_84605</name>
</gene>
<dbReference type="EMBL" id="GBHO01010955">
    <property type="protein sequence ID" value="JAG32649.1"/>
    <property type="molecule type" value="Transcribed_RNA"/>
</dbReference>
<dbReference type="InterPro" id="IPR036265">
    <property type="entry name" value="HIT-like_sf"/>
</dbReference>
<dbReference type="GO" id="GO:0000166">
    <property type="term" value="F:nucleotide binding"/>
    <property type="evidence" value="ECO:0007669"/>
    <property type="project" value="UniProtKB-KW"/>
</dbReference>
<dbReference type="GO" id="GO:0005085">
    <property type="term" value="F:guanyl-nucleotide exchange factor activity"/>
    <property type="evidence" value="ECO:0007669"/>
    <property type="project" value="UniProtKB-KW"/>
</dbReference>
<name>A0A0A9Y3T1_LYGHE</name>
<reference evidence="4" key="3">
    <citation type="submission" date="2014-09" db="EMBL/GenBank/DDBJ databases">
        <authorList>
            <person name="Magalhaes I.L.F."/>
            <person name="Oliveira U."/>
            <person name="Santos F.R."/>
            <person name="Vidigal T.H.D.A."/>
            <person name="Brescovit A.D."/>
            <person name="Santos A.J."/>
        </authorList>
    </citation>
    <scope>NUCLEOTIDE SEQUENCE</scope>
</reference>
<evidence type="ECO:0000259" key="1">
    <source>
        <dbReference type="Pfam" id="PF26217"/>
    </source>
</evidence>
<organism evidence="2">
    <name type="scientific">Lygus hesperus</name>
    <name type="common">Western plant bug</name>
    <dbReference type="NCBI Taxonomy" id="30085"/>
    <lineage>
        <taxon>Eukaryota</taxon>
        <taxon>Metazoa</taxon>
        <taxon>Ecdysozoa</taxon>
        <taxon>Arthropoda</taxon>
        <taxon>Hexapoda</taxon>
        <taxon>Insecta</taxon>
        <taxon>Pterygota</taxon>
        <taxon>Neoptera</taxon>
        <taxon>Paraneoptera</taxon>
        <taxon>Hemiptera</taxon>
        <taxon>Heteroptera</taxon>
        <taxon>Panheteroptera</taxon>
        <taxon>Cimicomorpha</taxon>
        <taxon>Miridae</taxon>
        <taxon>Mirini</taxon>
        <taxon>Lygus</taxon>
    </lineage>
</organism>
<evidence type="ECO:0000313" key="3">
    <source>
        <dbReference type="EMBL" id="JAG32649.1"/>
    </source>
</evidence>
<reference evidence="2" key="1">
    <citation type="journal article" date="2014" name="PLoS ONE">
        <title>Transcriptome-Based Identification of ABC Transporters in the Western Tarnished Plant Bug Lygus hesperus.</title>
        <authorList>
            <person name="Hull J.J."/>
            <person name="Chaney K."/>
            <person name="Geib S.M."/>
            <person name="Fabrick J.A."/>
            <person name="Brent C.S."/>
            <person name="Walsh D."/>
            <person name="Lavine L.C."/>
        </authorList>
    </citation>
    <scope>NUCLEOTIDE SEQUENCE</scope>
</reference>
<evidence type="ECO:0000313" key="4">
    <source>
        <dbReference type="EMBL" id="JAG54986.1"/>
    </source>
</evidence>
<accession>A0A0A9Y3T1</accession>
<dbReference type="GO" id="GO:0080048">
    <property type="term" value="F:GDP-D-glucose phosphorylase activity"/>
    <property type="evidence" value="ECO:0007669"/>
    <property type="project" value="UniProtKB-EC"/>
</dbReference>
<dbReference type="PANTHER" id="PTHR20884">
    <property type="entry name" value="GDP-D-GLUCOSE PHOSPHORYLASE 1"/>
    <property type="match status" value="1"/>
</dbReference>
<dbReference type="EMBL" id="GBHO01017831">
    <property type="protein sequence ID" value="JAG25773.1"/>
    <property type="molecule type" value="Transcribed_RNA"/>
</dbReference>
<dbReference type="Pfam" id="PF26217">
    <property type="entry name" value="GDPGP1_N"/>
    <property type="match status" value="1"/>
</dbReference>